<name>A0A2U2N9U8_9GAMM</name>
<comment type="subcellular location">
    <subcellularLocation>
        <location evidence="1">Cell outer membrane</location>
    </subcellularLocation>
</comment>
<accession>A0A2U2N9U8</accession>
<sequence>MNNRNHGRLRSGGAVTALTLSAALLAGCASTPESPAGAASARSNLEALQNDPELAGRARVERREAETAVRLAEAPLPASEGGLGAHRVYMAERKVEIARATATTAYTEEQRQRLGEERDAARLASRTEEADRARREAASAREDALQARRGEAELQRQIEALEAEATERGIVLTLGDVLFASGSATLQTGGYENLNRLVDFLERYPDQAVLIEGHTDSVGSAQANERLSQRRADAVRDYLARRSIGERRLSARGLGEGRPVATNDTAAGRQQNRRVEIIIENPRQMSGLGS</sequence>
<dbReference type="PROSITE" id="PS51123">
    <property type="entry name" value="OMPA_2"/>
    <property type="match status" value="1"/>
</dbReference>
<dbReference type="InterPro" id="IPR050330">
    <property type="entry name" value="Bact_OuterMem_StrucFunc"/>
</dbReference>
<evidence type="ECO:0000256" key="6">
    <source>
        <dbReference type="SAM" id="SignalP"/>
    </source>
</evidence>
<dbReference type="Gene3D" id="3.30.1330.60">
    <property type="entry name" value="OmpA-like domain"/>
    <property type="match status" value="1"/>
</dbReference>
<organism evidence="8 9">
    <name type="scientific">Sediminicurvatus halobius</name>
    <dbReference type="NCBI Taxonomy" id="2182432"/>
    <lineage>
        <taxon>Bacteria</taxon>
        <taxon>Pseudomonadati</taxon>
        <taxon>Pseudomonadota</taxon>
        <taxon>Gammaproteobacteria</taxon>
        <taxon>Chromatiales</taxon>
        <taxon>Ectothiorhodospiraceae</taxon>
        <taxon>Sediminicurvatus</taxon>
    </lineage>
</organism>
<protein>
    <recommendedName>
        <fullName evidence="7">OmpA-like domain-containing protein</fullName>
    </recommendedName>
</protein>
<dbReference type="Proteomes" id="UP000245474">
    <property type="component" value="Unassembled WGS sequence"/>
</dbReference>
<dbReference type="Pfam" id="PF00691">
    <property type="entry name" value="OmpA"/>
    <property type="match status" value="1"/>
</dbReference>
<comment type="caution">
    <text evidence="8">The sequence shown here is derived from an EMBL/GenBank/DDBJ whole genome shotgun (WGS) entry which is preliminary data.</text>
</comment>
<dbReference type="PANTHER" id="PTHR30329:SF21">
    <property type="entry name" value="LIPOPROTEIN YIAD-RELATED"/>
    <property type="match status" value="1"/>
</dbReference>
<reference evidence="8 9" key="1">
    <citation type="submission" date="2018-05" db="EMBL/GenBank/DDBJ databases">
        <title>Spiribacter halobius sp. nov., a moderately halophilic bacterium isolated from marine solar saltern.</title>
        <authorList>
            <person name="Zheng W.-S."/>
            <person name="Lu D.-C."/>
            <person name="Du Z.-J."/>
        </authorList>
    </citation>
    <scope>NUCLEOTIDE SEQUENCE [LARGE SCALE GENOMIC DNA]</scope>
    <source>
        <strain evidence="8 9">E85</strain>
    </source>
</reference>
<feature type="domain" description="OmpA-like" evidence="7">
    <location>
        <begin position="166"/>
        <end position="283"/>
    </location>
</feature>
<dbReference type="AlphaFoldDB" id="A0A2U2N9U8"/>
<dbReference type="PROSITE" id="PS51257">
    <property type="entry name" value="PROKAR_LIPOPROTEIN"/>
    <property type="match status" value="1"/>
</dbReference>
<dbReference type="InterPro" id="IPR006665">
    <property type="entry name" value="OmpA-like"/>
</dbReference>
<feature type="region of interest" description="Disordered" evidence="5">
    <location>
        <begin position="30"/>
        <end position="61"/>
    </location>
</feature>
<evidence type="ECO:0000256" key="5">
    <source>
        <dbReference type="SAM" id="MobiDB-lite"/>
    </source>
</evidence>
<evidence type="ECO:0000256" key="3">
    <source>
        <dbReference type="ARBA" id="ARBA00023237"/>
    </source>
</evidence>
<dbReference type="InterPro" id="IPR006664">
    <property type="entry name" value="OMP_bac"/>
</dbReference>
<keyword evidence="9" id="KW-1185">Reference proteome</keyword>
<dbReference type="EMBL" id="QFFI01000001">
    <property type="protein sequence ID" value="PWG65860.1"/>
    <property type="molecule type" value="Genomic_DNA"/>
</dbReference>
<dbReference type="RefSeq" id="WP_109675300.1">
    <property type="nucleotide sequence ID" value="NZ_CP086615.1"/>
</dbReference>
<dbReference type="PROSITE" id="PS01068">
    <property type="entry name" value="OMPA_1"/>
    <property type="match status" value="1"/>
</dbReference>
<keyword evidence="3" id="KW-0998">Cell outer membrane</keyword>
<dbReference type="CDD" id="cd07185">
    <property type="entry name" value="OmpA_C-like"/>
    <property type="match status" value="1"/>
</dbReference>
<feature type="signal peptide" evidence="6">
    <location>
        <begin position="1"/>
        <end position="26"/>
    </location>
</feature>
<feature type="region of interest" description="Disordered" evidence="5">
    <location>
        <begin position="108"/>
        <end position="148"/>
    </location>
</feature>
<keyword evidence="2 4" id="KW-0472">Membrane</keyword>
<evidence type="ECO:0000313" key="8">
    <source>
        <dbReference type="EMBL" id="PWG65860.1"/>
    </source>
</evidence>
<evidence type="ECO:0000259" key="7">
    <source>
        <dbReference type="PROSITE" id="PS51123"/>
    </source>
</evidence>
<proteinExistence type="predicted"/>
<dbReference type="PRINTS" id="PR01023">
    <property type="entry name" value="NAFLGMOTY"/>
</dbReference>
<evidence type="ECO:0000256" key="4">
    <source>
        <dbReference type="PROSITE-ProRule" id="PRU00473"/>
    </source>
</evidence>
<evidence type="ECO:0000256" key="1">
    <source>
        <dbReference type="ARBA" id="ARBA00004442"/>
    </source>
</evidence>
<keyword evidence="6" id="KW-0732">Signal</keyword>
<dbReference type="OrthoDB" id="9782229at2"/>
<dbReference type="SUPFAM" id="SSF103088">
    <property type="entry name" value="OmpA-like"/>
    <property type="match status" value="1"/>
</dbReference>
<dbReference type="PANTHER" id="PTHR30329">
    <property type="entry name" value="STATOR ELEMENT OF FLAGELLAR MOTOR COMPLEX"/>
    <property type="match status" value="1"/>
</dbReference>
<dbReference type="GO" id="GO:0009279">
    <property type="term" value="C:cell outer membrane"/>
    <property type="evidence" value="ECO:0007669"/>
    <property type="project" value="UniProtKB-SubCell"/>
</dbReference>
<gene>
    <name evidence="8" type="ORF">DEM34_00940</name>
</gene>
<feature type="chain" id="PRO_5015526136" description="OmpA-like domain-containing protein" evidence="6">
    <location>
        <begin position="27"/>
        <end position="290"/>
    </location>
</feature>
<dbReference type="InterPro" id="IPR006690">
    <property type="entry name" value="OMPA-like_CS"/>
</dbReference>
<evidence type="ECO:0000313" key="9">
    <source>
        <dbReference type="Proteomes" id="UP000245474"/>
    </source>
</evidence>
<dbReference type="PRINTS" id="PR01021">
    <property type="entry name" value="OMPADOMAIN"/>
</dbReference>
<dbReference type="InterPro" id="IPR036737">
    <property type="entry name" value="OmpA-like_sf"/>
</dbReference>
<evidence type="ECO:0000256" key="2">
    <source>
        <dbReference type="ARBA" id="ARBA00023136"/>
    </source>
</evidence>